<dbReference type="InterPro" id="IPR028938">
    <property type="entry name" value="Rsf1-like"/>
</dbReference>
<evidence type="ECO:0000313" key="3">
    <source>
        <dbReference type="WBParaSite" id="PSAMB.scaffold3777size16935.g22506.t1"/>
    </source>
</evidence>
<dbReference type="GO" id="GO:0045892">
    <property type="term" value="P:negative regulation of DNA-templated transcription"/>
    <property type="evidence" value="ECO:0007669"/>
    <property type="project" value="TreeGrafter"/>
</dbReference>
<accession>A0A914WD34</accession>
<dbReference type="Proteomes" id="UP000887566">
    <property type="component" value="Unplaced"/>
</dbReference>
<organism evidence="2 3">
    <name type="scientific">Plectus sambesii</name>
    <dbReference type="NCBI Taxonomy" id="2011161"/>
    <lineage>
        <taxon>Eukaryota</taxon>
        <taxon>Metazoa</taxon>
        <taxon>Ecdysozoa</taxon>
        <taxon>Nematoda</taxon>
        <taxon>Chromadorea</taxon>
        <taxon>Plectida</taxon>
        <taxon>Plectina</taxon>
        <taxon>Plectoidea</taxon>
        <taxon>Plectidae</taxon>
        <taxon>Plectus</taxon>
    </lineage>
</organism>
<sequence>MDVSELNGETSFAVICSFFNKFGALLGLKPLPFTKIEQLLTKFDGAGRVDKELIDLHVKLLRGVQLKSANHTRWEQSLLKFCSIVPALEAECLQLERFGYVHSPLSTKLTILKVLCECQFDFNPKFKENILGSLGSSELRLLPVGYDENGLAYWYQQDADLNIRIYTEEPDDFSGGTWELKAKSRDELASLLDELKGGPAIPVKEEAADQTEERKEGSDSNVKEESDSVVKEEGNDSSVKDDAGSSTSTTVSDVKQPEIKPEELKQEETVAPEPEPEEETTVKEEKSVKEEKPMKTKNKKGTFMDTFQDEKKTPAKKTPAKGRKGAKGKAEAVKEEDKADEKSDESQADIPDELKPFIDRRIMPRRSARSAALTQIKGEDESPKGKAKKNGEQPKKKKPEPVVE</sequence>
<evidence type="ECO:0000256" key="1">
    <source>
        <dbReference type="SAM" id="MobiDB-lite"/>
    </source>
</evidence>
<feature type="compositionally biased region" description="Basic and acidic residues" evidence="1">
    <location>
        <begin position="203"/>
        <end position="243"/>
    </location>
</feature>
<feature type="region of interest" description="Disordered" evidence="1">
    <location>
        <begin position="193"/>
        <end position="404"/>
    </location>
</feature>
<dbReference type="GO" id="GO:0031213">
    <property type="term" value="C:RSF complex"/>
    <property type="evidence" value="ECO:0007669"/>
    <property type="project" value="InterPro"/>
</dbReference>
<feature type="compositionally biased region" description="Basic and acidic residues" evidence="1">
    <location>
        <begin position="280"/>
        <end position="294"/>
    </location>
</feature>
<feature type="compositionally biased region" description="Polar residues" evidence="1">
    <location>
        <begin position="244"/>
        <end position="253"/>
    </location>
</feature>
<reference evidence="3" key="1">
    <citation type="submission" date="2022-11" db="UniProtKB">
        <authorList>
            <consortium name="WormBaseParasite"/>
        </authorList>
    </citation>
    <scope>IDENTIFICATION</scope>
</reference>
<proteinExistence type="predicted"/>
<dbReference type="WBParaSite" id="PSAMB.scaffold3777size16935.g22506.t1">
    <property type="protein sequence ID" value="PSAMB.scaffold3777size16935.g22506.t1"/>
    <property type="gene ID" value="PSAMB.scaffold3777size16935.g22506"/>
</dbReference>
<feature type="compositionally biased region" description="Basic and acidic residues" evidence="1">
    <location>
        <begin position="377"/>
        <end position="404"/>
    </location>
</feature>
<dbReference type="PANTHER" id="PTHR14296:SF16">
    <property type="entry name" value="REMODELING AND SPACING FACTOR 1"/>
    <property type="match status" value="1"/>
</dbReference>
<dbReference type="AlphaFoldDB" id="A0A914WD34"/>
<name>A0A914WD34_9BILA</name>
<feature type="compositionally biased region" description="Basic and acidic residues" evidence="1">
    <location>
        <begin position="328"/>
        <end position="345"/>
    </location>
</feature>
<feature type="compositionally biased region" description="Basic residues" evidence="1">
    <location>
        <begin position="314"/>
        <end position="327"/>
    </location>
</feature>
<protein>
    <submittedName>
        <fullName evidence="3">Remodeling and spacing factor 1</fullName>
    </submittedName>
</protein>
<dbReference type="PANTHER" id="PTHR14296">
    <property type="entry name" value="REMODELING AND SPACING FACTOR 1"/>
    <property type="match status" value="1"/>
</dbReference>
<evidence type="ECO:0000313" key="2">
    <source>
        <dbReference type="Proteomes" id="UP000887566"/>
    </source>
</evidence>
<dbReference type="GO" id="GO:0042393">
    <property type="term" value="F:histone binding"/>
    <property type="evidence" value="ECO:0007669"/>
    <property type="project" value="TreeGrafter"/>
</dbReference>
<feature type="compositionally biased region" description="Basic and acidic residues" evidence="1">
    <location>
        <begin position="352"/>
        <end position="362"/>
    </location>
</feature>
<feature type="compositionally biased region" description="Basic and acidic residues" evidence="1">
    <location>
        <begin position="255"/>
        <end position="268"/>
    </location>
</feature>
<keyword evidence="2" id="KW-1185">Reference proteome</keyword>